<comment type="caution">
    <text evidence="2">The sequence shown here is derived from an EMBL/GenBank/DDBJ whole genome shotgun (WGS) entry which is preliminary data.</text>
</comment>
<evidence type="ECO:0000259" key="1">
    <source>
        <dbReference type="Pfam" id="PF16064"/>
    </source>
</evidence>
<accession>A0A6G0VNE8</accession>
<feature type="domain" description="DUF4806" evidence="1">
    <location>
        <begin position="55"/>
        <end position="132"/>
    </location>
</feature>
<feature type="non-terminal residue" evidence="2">
    <location>
        <position position="1"/>
    </location>
</feature>
<dbReference type="Proteomes" id="UP000478052">
    <property type="component" value="Unassembled WGS sequence"/>
</dbReference>
<name>A0A6G0VNE8_APHCR</name>
<organism evidence="2 3">
    <name type="scientific">Aphis craccivora</name>
    <name type="common">Cowpea aphid</name>
    <dbReference type="NCBI Taxonomy" id="307492"/>
    <lineage>
        <taxon>Eukaryota</taxon>
        <taxon>Metazoa</taxon>
        <taxon>Ecdysozoa</taxon>
        <taxon>Arthropoda</taxon>
        <taxon>Hexapoda</taxon>
        <taxon>Insecta</taxon>
        <taxon>Pterygota</taxon>
        <taxon>Neoptera</taxon>
        <taxon>Paraneoptera</taxon>
        <taxon>Hemiptera</taxon>
        <taxon>Sternorrhyncha</taxon>
        <taxon>Aphidomorpha</taxon>
        <taxon>Aphidoidea</taxon>
        <taxon>Aphididae</taxon>
        <taxon>Aphidini</taxon>
        <taxon>Aphis</taxon>
        <taxon>Aphis</taxon>
    </lineage>
</organism>
<protein>
    <submittedName>
        <fullName evidence="2">DUF4806 domain-containing protein</fullName>
    </submittedName>
</protein>
<dbReference type="OrthoDB" id="6614320at2759"/>
<dbReference type="InterPro" id="IPR032071">
    <property type="entry name" value="DUF4806"/>
</dbReference>
<reference evidence="2 3" key="1">
    <citation type="submission" date="2019-08" db="EMBL/GenBank/DDBJ databases">
        <title>Whole genome of Aphis craccivora.</title>
        <authorList>
            <person name="Voronova N.V."/>
            <person name="Shulinski R.S."/>
            <person name="Bandarenka Y.V."/>
            <person name="Zhorov D.G."/>
            <person name="Warner D."/>
        </authorList>
    </citation>
    <scope>NUCLEOTIDE SEQUENCE [LARGE SCALE GENOMIC DNA]</scope>
    <source>
        <strain evidence="2">180601</strain>
        <tissue evidence="2">Whole Body</tissue>
    </source>
</reference>
<dbReference type="EMBL" id="VUJU01014065">
    <property type="protein sequence ID" value="KAF0703019.1"/>
    <property type="molecule type" value="Genomic_DNA"/>
</dbReference>
<gene>
    <name evidence="2" type="ORF">FWK35_00028052</name>
</gene>
<proteinExistence type="predicted"/>
<evidence type="ECO:0000313" key="2">
    <source>
        <dbReference type="EMBL" id="KAF0703019.1"/>
    </source>
</evidence>
<keyword evidence="3" id="KW-1185">Reference proteome</keyword>
<evidence type="ECO:0000313" key="3">
    <source>
        <dbReference type="Proteomes" id="UP000478052"/>
    </source>
</evidence>
<dbReference type="Pfam" id="PF16064">
    <property type="entry name" value="DUF4806"/>
    <property type="match status" value="1"/>
</dbReference>
<dbReference type="PANTHER" id="PTHR34153:SF2">
    <property type="entry name" value="SI:CH211-262H13.3-RELATED"/>
    <property type="match status" value="1"/>
</dbReference>
<dbReference type="AlphaFoldDB" id="A0A6G0VNE8"/>
<sequence>KSVLSYLAYLKIELNKMSNTQQEILKMLSNLPNNHFNDKTNFVDEEIDYFISPWPLQNHDSLEDMESKMRSDSNFRNKVVGELIRVGGKSLPDMLHKIMKKVFADSLLMGFTYHGLRNKYNFSNLLINKAIFDATRKSKFKNACDDDIALIIGKWLTTSKFRIK</sequence>
<dbReference type="PANTHER" id="PTHR34153">
    <property type="entry name" value="SI:CH211-262H13.3-RELATED-RELATED"/>
    <property type="match status" value="1"/>
</dbReference>